<accession>A0A3M2R8R8</accession>
<sequence length="246" mass="26541">MLLETSDRSETYSFTIYNKSDLRQSYTLFSKAPNVEPAVQHIASHAILVARGIPPGDGIATFVIQSHSFYAICGSMYQDEAAQMYALDRKPVKLGTGIGEGAKAGTTTCILKASPDNPCSGSLEVVKQGEGKPGAFCIKTGAFHYKEAQSNGYMVALGLSTAPNAHVGVHASFIPSPRTTYQITPSKVYYIVPTAFRANEVKPDEVDLSKAVQVDFSTASLDVQIIHDNENKLSIFSDVPFLTPKL</sequence>
<dbReference type="STRING" id="2010991.A0A3M2R8R8"/>
<dbReference type="EMBL" id="NKUJ01000617">
    <property type="protein sequence ID" value="RMJ01686.1"/>
    <property type="molecule type" value="Genomic_DNA"/>
</dbReference>
<evidence type="ECO:0000313" key="1">
    <source>
        <dbReference type="EMBL" id="RMJ01686.1"/>
    </source>
</evidence>
<proteinExistence type="predicted"/>
<dbReference type="Proteomes" id="UP000277212">
    <property type="component" value="Unassembled WGS sequence"/>
</dbReference>
<name>A0A3M2R8R8_9HYPO</name>
<comment type="caution">
    <text evidence="1">The sequence shown here is derived from an EMBL/GenBank/DDBJ whole genome shotgun (WGS) entry which is preliminary data.</text>
</comment>
<keyword evidence="2" id="KW-1185">Reference proteome</keyword>
<organism evidence="1 2">
    <name type="scientific">Fusarium kuroshium</name>
    <dbReference type="NCBI Taxonomy" id="2010991"/>
    <lineage>
        <taxon>Eukaryota</taxon>
        <taxon>Fungi</taxon>
        <taxon>Dikarya</taxon>
        <taxon>Ascomycota</taxon>
        <taxon>Pezizomycotina</taxon>
        <taxon>Sordariomycetes</taxon>
        <taxon>Hypocreomycetidae</taxon>
        <taxon>Hypocreales</taxon>
        <taxon>Nectriaceae</taxon>
        <taxon>Fusarium</taxon>
        <taxon>Fusarium solani species complex</taxon>
    </lineage>
</organism>
<protein>
    <submittedName>
        <fullName evidence="1">Uncharacterized protein</fullName>
    </submittedName>
</protein>
<dbReference type="AlphaFoldDB" id="A0A3M2R8R8"/>
<reference evidence="1 2" key="1">
    <citation type="submission" date="2017-06" db="EMBL/GenBank/DDBJ databases">
        <title>Comparative genomic analysis of Ambrosia Fusariam Clade fungi.</title>
        <authorList>
            <person name="Stajich J.E."/>
            <person name="Carrillo J."/>
            <person name="Kijimoto T."/>
            <person name="Eskalen A."/>
            <person name="O'Donnell K."/>
            <person name="Kasson M."/>
        </authorList>
    </citation>
    <scope>NUCLEOTIDE SEQUENCE [LARGE SCALE GENOMIC DNA]</scope>
    <source>
        <strain evidence="1">UCR3666</strain>
    </source>
</reference>
<gene>
    <name evidence="1" type="ORF">CDV36_015618</name>
</gene>
<evidence type="ECO:0000313" key="2">
    <source>
        <dbReference type="Proteomes" id="UP000277212"/>
    </source>
</evidence>
<dbReference type="OrthoDB" id="5129673at2759"/>